<dbReference type="GO" id="GO:0005886">
    <property type="term" value="C:plasma membrane"/>
    <property type="evidence" value="ECO:0007669"/>
    <property type="project" value="TreeGrafter"/>
</dbReference>
<reference evidence="6" key="1">
    <citation type="submission" date="2015-11" db="EMBL/GenBank/DDBJ databases">
        <title>De novo transcriptome assembly of four potential Pierce s Disease insect vectors from Arizona vineyards.</title>
        <authorList>
            <person name="Tassone E.E."/>
        </authorList>
    </citation>
    <scope>NUCLEOTIDE SEQUENCE</scope>
</reference>
<dbReference type="GO" id="GO:0005929">
    <property type="term" value="C:cilium"/>
    <property type="evidence" value="ECO:0007669"/>
    <property type="project" value="TreeGrafter"/>
</dbReference>
<accession>A0A1B6LG89</accession>
<feature type="compositionally biased region" description="Polar residues" evidence="4">
    <location>
        <begin position="571"/>
        <end position="583"/>
    </location>
</feature>
<protein>
    <recommendedName>
        <fullName evidence="5">PDZ domain-containing protein</fullName>
    </recommendedName>
</protein>
<feature type="compositionally biased region" description="Low complexity" evidence="4">
    <location>
        <begin position="21"/>
        <end position="40"/>
    </location>
</feature>
<evidence type="ECO:0000256" key="1">
    <source>
        <dbReference type="ARBA" id="ARBA00004316"/>
    </source>
</evidence>
<feature type="domain" description="PDZ" evidence="5">
    <location>
        <begin position="45"/>
        <end position="116"/>
    </location>
</feature>
<dbReference type="GO" id="GO:0002142">
    <property type="term" value="C:stereocilia ankle link complex"/>
    <property type="evidence" value="ECO:0007669"/>
    <property type="project" value="TreeGrafter"/>
</dbReference>
<feature type="region of interest" description="Disordered" evidence="4">
    <location>
        <begin position="479"/>
        <end position="500"/>
    </location>
</feature>
<dbReference type="SMART" id="SM00228">
    <property type="entry name" value="PDZ"/>
    <property type="match status" value="2"/>
</dbReference>
<sequence>MAFTSTLLPLAAVSHGHYAASSADTSDSGGDTSVSGRSSRPGLRSVTLCRRHRHQPCLGFSLRGGREHGTGFFVSAVEKGSEAYLQGLMVGDQIIRVNGLPVEDATHREVLNLIQSQNSVTFKVRSVGMIPVKDSYSDSLTWRLVEPEPGGVPEPPDLSTGVGFPNVHLYINVAPKAKLGCGICKGPEWKPGIFVQFTKENSLARNAGLRPGDQIIQCNNVVFTPDTPFTEAVSVLRSTGVLDLVIQKGAGVDLFPGESSGYNSSASSVAGDQSPENWPHKRLSIVKEESVIDSESRLNCSDLNRVGGGERYKDSDRIVVPSSQHHVKPQTSDGACTVIRVGPDMETYRDNELNSCTKLAEICMVSQQLETKTTTVLVEVHQSEDEETVHNQSDSSLCQLTNSSSVSSFSSSGANSLCSAISQELQRRSEKRAKEVNCEVKSKVELHKCGMDKEKVEQHQQLMEEFRRAHKKMFAQSLNDDNKTDTAHPCPLASQSKEERESFRLKRQQKEELHAANMSQERVLVAVKERDLRFERDKQDMTEAERELTRLVRRQQSSIPPPPPLPSGGSAFNSSPMAVNNFTPLDSNLPPLPPFPPDCPTPDYDKQSISSDPSQKNNNVKVQTTVTHSVNGNSKNGSADFVEMQSLESFKLTNPSVLKPKPPPIYFKPNMNGSNTVSSASSKVSSDSKPNITIREYPKNTDVKNPERFQFLSHNGSQHATAIKTDEPLAMRLQDELNHTLSKANLRQDPTLDERTVPNRMTGKNTVTISINAMPNPHKNQENFNNQPGKQAPFYLHKNGNSYSNNNNINSSRDVPRKISTTVISQTYTNGNGVKSEDFTGKNCVSFNLSQQNNKDKTESRVVTVVQPNGILKNGLGGNIAQVQIHASQAQKSPSKSIKFAGITTADVQEPKK</sequence>
<dbReference type="PANTHER" id="PTHR23116:SF36">
    <property type="entry name" value="HARMONIN"/>
    <property type="match status" value="1"/>
</dbReference>
<evidence type="ECO:0000256" key="4">
    <source>
        <dbReference type="SAM" id="MobiDB-lite"/>
    </source>
</evidence>
<proteinExistence type="predicted"/>
<dbReference type="InterPro" id="IPR036034">
    <property type="entry name" value="PDZ_sf"/>
</dbReference>
<dbReference type="InterPro" id="IPR051844">
    <property type="entry name" value="USH2_Complex_Protein"/>
</dbReference>
<feature type="compositionally biased region" description="Pro residues" evidence="4">
    <location>
        <begin position="590"/>
        <end position="600"/>
    </location>
</feature>
<feature type="region of interest" description="Disordered" evidence="4">
    <location>
        <begin position="551"/>
        <end position="620"/>
    </location>
</feature>
<dbReference type="Gene3D" id="2.30.42.10">
    <property type="match status" value="2"/>
</dbReference>
<name>A0A1B6LG89_9HEMI</name>
<evidence type="ECO:0000256" key="2">
    <source>
        <dbReference type="ARBA" id="ARBA00022737"/>
    </source>
</evidence>
<comment type="subcellular location">
    <subcellularLocation>
        <location evidence="1">Cell projection</location>
    </subcellularLocation>
</comment>
<feature type="compositionally biased region" description="Polar residues" evidence="4">
    <location>
        <begin position="607"/>
        <end position="620"/>
    </location>
</feature>
<feature type="region of interest" description="Disordered" evidence="4">
    <location>
        <begin position="21"/>
        <end position="43"/>
    </location>
</feature>
<dbReference type="PROSITE" id="PS50106">
    <property type="entry name" value="PDZ"/>
    <property type="match status" value="2"/>
</dbReference>
<dbReference type="EMBL" id="GEBQ01017260">
    <property type="protein sequence ID" value="JAT22717.1"/>
    <property type="molecule type" value="Transcribed_RNA"/>
</dbReference>
<gene>
    <name evidence="6" type="ORF">g.9219</name>
</gene>
<evidence type="ECO:0000259" key="5">
    <source>
        <dbReference type="PROSITE" id="PS50106"/>
    </source>
</evidence>
<dbReference type="InterPro" id="IPR001478">
    <property type="entry name" value="PDZ"/>
</dbReference>
<evidence type="ECO:0000313" key="6">
    <source>
        <dbReference type="EMBL" id="JAT22717.1"/>
    </source>
</evidence>
<dbReference type="PANTHER" id="PTHR23116">
    <property type="entry name" value="PDZ DOMAIN CONTAINING WHIRLIN AND HARMONIN-RELATED"/>
    <property type="match status" value="1"/>
</dbReference>
<feature type="compositionally biased region" description="Low complexity" evidence="4">
    <location>
        <begin position="674"/>
        <end position="688"/>
    </location>
</feature>
<dbReference type="Pfam" id="PF00595">
    <property type="entry name" value="PDZ"/>
    <property type="match status" value="2"/>
</dbReference>
<dbReference type="GO" id="GO:0032426">
    <property type="term" value="C:stereocilium tip"/>
    <property type="evidence" value="ECO:0007669"/>
    <property type="project" value="TreeGrafter"/>
</dbReference>
<evidence type="ECO:0000256" key="3">
    <source>
        <dbReference type="ARBA" id="ARBA00023273"/>
    </source>
</evidence>
<feature type="region of interest" description="Disordered" evidence="4">
    <location>
        <begin position="670"/>
        <end position="694"/>
    </location>
</feature>
<dbReference type="AlphaFoldDB" id="A0A1B6LG89"/>
<organism evidence="6">
    <name type="scientific">Graphocephala atropunctata</name>
    <dbReference type="NCBI Taxonomy" id="36148"/>
    <lineage>
        <taxon>Eukaryota</taxon>
        <taxon>Metazoa</taxon>
        <taxon>Ecdysozoa</taxon>
        <taxon>Arthropoda</taxon>
        <taxon>Hexapoda</taxon>
        <taxon>Insecta</taxon>
        <taxon>Pterygota</taxon>
        <taxon>Neoptera</taxon>
        <taxon>Paraneoptera</taxon>
        <taxon>Hemiptera</taxon>
        <taxon>Auchenorrhyncha</taxon>
        <taxon>Membracoidea</taxon>
        <taxon>Cicadellidae</taxon>
        <taxon>Cicadellinae</taxon>
        <taxon>Cicadellini</taxon>
        <taxon>Graphocephala</taxon>
    </lineage>
</organism>
<keyword evidence="2" id="KW-0677">Repeat</keyword>
<dbReference type="SUPFAM" id="SSF50156">
    <property type="entry name" value="PDZ domain-like"/>
    <property type="match status" value="2"/>
</dbReference>
<keyword evidence="3" id="KW-0966">Cell projection</keyword>
<feature type="domain" description="PDZ" evidence="5">
    <location>
        <begin position="168"/>
        <end position="240"/>
    </location>
</feature>